<feature type="transmembrane region" description="Helical" evidence="1">
    <location>
        <begin position="106"/>
        <end position="132"/>
    </location>
</feature>
<proteinExistence type="predicted"/>
<dbReference type="Proteomes" id="UP000284824">
    <property type="component" value="Unassembled WGS sequence"/>
</dbReference>
<name>A0A438MGE6_9ACTN</name>
<evidence type="ECO:0000313" key="2">
    <source>
        <dbReference type="EMBL" id="RVX44902.1"/>
    </source>
</evidence>
<keyword evidence="1" id="KW-1133">Transmembrane helix</keyword>
<feature type="transmembrane region" description="Helical" evidence="1">
    <location>
        <begin position="78"/>
        <end position="94"/>
    </location>
</feature>
<keyword evidence="1" id="KW-0812">Transmembrane</keyword>
<feature type="transmembrane region" description="Helical" evidence="1">
    <location>
        <begin position="37"/>
        <end position="58"/>
    </location>
</feature>
<evidence type="ECO:0000256" key="1">
    <source>
        <dbReference type="SAM" id="Phobius"/>
    </source>
</evidence>
<sequence>MIEGPDGQGLWGTKARLFIVSYAPLIGIFAARSAPHWWWTASLSILAVAGAVDGWRMVRSARKRSTARMKVTNVEDQGNAVSGYLATYLLPFLSELPSGWGDGIAYFLYFATAFVIFLKSNLGVVNPTLYVLGWRVSRVALNGRDTLLVSRKPVKVGESVHVAVALGVHVTVSTYGTIGE</sequence>
<feature type="transmembrane region" description="Helical" evidence="1">
    <location>
        <begin position="15"/>
        <end position="31"/>
    </location>
</feature>
<organism evidence="2 3">
    <name type="scientific">Nonomuraea polychroma</name>
    <dbReference type="NCBI Taxonomy" id="46176"/>
    <lineage>
        <taxon>Bacteria</taxon>
        <taxon>Bacillati</taxon>
        <taxon>Actinomycetota</taxon>
        <taxon>Actinomycetes</taxon>
        <taxon>Streptosporangiales</taxon>
        <taxon>Streptosporangiaceae</taxon>
        <taxon>Nonomuraea</taxon>
    </lineage>
</organism>
<comment type="caution">
    <text evidence="2">The sequence shown here is derived from an EMBL/GenBank/DDBJ whole genome shotgun (WGS) entry which is preliminary data.</text>
</comment>
<protein>
    <submittedName>
        <fullName evidence="2">Uncharacterized protein</fullName>
    </submittedName>
</protein>
<gene>
    <name evidence="2" type="ORF">EDD27_7669</name>
</gene>
<dbReference type="EMBL" id="SAUN01000001">
    <property type="protein sequence ID" value="RVX44902.1"/>
    <property type="molecule type" value="Genomic_DNA"/>
</dbReference>
<accession>A0A438MGE6</accession>
<keyword evidence="1" id="KW-0472">Membrane</keyword>
<evidence type="ECO:0000313" key="3">
    <source>
        <dbReference type="Proteomes" id="UP000284824"/>
    </source>
</evidence>
<keyword evidence="3" id="KW-1185">Reference proteome</keyword>
<reference evidence="2 3" key="1">
    <citation type="submission" date="2019-01" db="EMBL/GenBank/DDBJ databases">
        <title>Sequencing the genomes of 1000 actinobacteria strains.</title>
        <authorList>
            <person name="Klenk H.-P."/>
        </authorList>
    </citation>
    <scope>NUCLEOTIDE SEQUENCE [LARGE SCALE GENOMIC DNA]</scope>
    <source>
        <strain evidence="2 3">DSM 43925</strain>
    </source>
</reference>
<dbReference type="AlphaFoldDB" id="A0A438MGE6"/>